<name>A0A350H9X5_UNCW3</name>
<accession>A0A350H9X5</accession>
<keyword evidence="4" id="KW-0804">Transcription</keyword>
<dbReference type="Proteomes" id="UP000264062">
    <property type="component" value="Unassembled WGS sequence"/>
</dbReference>
<dbReference type="Gene3D" id="1.10.1660.10">
    <property type="match status" value="1"/>
</dbReference>
<evidence type="ECO:0000256" key="2">
    <source>
        <dbReference type="ARBA" id="ARBA00023015"/>
    </source>
</evidence>
<keyword evidence="2" id="KW-0805">Transcription regulation</keyword>
<dbReference type="PROSITE" id="PS50937">
    <property type="entry name" value="HTH_MERR_2"/>
    <property type="match status" value="1"/>
</dbReference>
<sequence>MKNKTLVTVEEMAELVGSDVQSIMRIIEKQMLFPAQREPVLLLFSRDSEKIVKIGEMLRLGFSENDVRRIAKEIGLPSEHTPANEKVFTIGDFCKKFDLSPRQIKYWEDLGLFFPSVRSKGGVRLYNESLIIHIRFIQHLQEIGFELSQIKDIIENAKTDIVETRINRISEIIRDLRPILKNIKKINK</sequence>
<evidence type="ECO:0000256" key="4">
    <source>
        <dbReference type="ARBA" id="ARBA00023163"/>
    </source>
</evidence>
<dbReference type="SMART" id="SM00422">
    <property type="entry name" value="HTH_MERR"/>
    <property type="match status" value="1"/>
</dbReference>
<proteinExistence type="predicted"/>
<evidence type="ECO:0000313" key="6">
    <source>
        <dbReference type="EMBL" id="HAV92341.1"/>
    </source>
</evidence>
<keyword evidence="1" id="KW-0678">Repressor</keyword>
<dbReference type="PANTHER" id="PTHR30204:SF69">
    <property type="entry name" value="MERR-FAMILY TRANSCRIPTIONAL REGULATOR"/>
    <property type="match status" value="1"/>
</dbReference>
<evidence type="ECO:0000256" key="3">
    <source>
        <dbReference type="ARBA" id="ARBA00023125"/>
    </source>
</evidence>
<comment type="caution">
    <text evidence="6">The sequence shown here is derived from an EMBL/GenBank/DDBJ whole genome shotgun (WGS) entry which is preliminary data.</text>
</comment>
<keyword evidence="3" id="KW-0238">DNA-binding</keyword>
<dbReference type="SUPFAM" id="SSF46955">
    <property type="entry name" value="Putative DNA-binding domain"/>
    <property type="match status" value="1"/>
</dbReference>
<evidence type="ECO:0000259" key="5">
    <source>
        <dbReference type="PROSITE" id="PS50937"/>
    </source>
</evidence>
<dbReference type="PANTHER" id="PTHR30204">
    <property type="entry name" value="REDOX-CYCLING DRUG-SENSING TRANSCRIPTIONAL ACTIVATOR SOXR"/>
    <property type="match status" value="1"/>
</dbReference>
<feature type="domain" description="HTH merR-type" evidence="5">
    <location>
        <begin position="87"/>
        <end position="156"/>
    </location>
</feature>
<evidence type="ECO:0000256" key="1">
    <source>
        <dbReference type="ARBA" id="ARBA00022491"/>
    </source>
</evidence>
<reference evidence="6 7" key="1">
    <citation type="journal article" date="2018" name="Nat. Biotechnol.">
        <title>A standardized bacterial taxonomy based on genome phylogeny substantially revises the tree of life.</title>
        <authorList>
            <person name="Parks D.H."/>
            <person name="Chuvochina M."/>
            <person name="Waite D.W."/>
            <person name="Rinke C."/>
            <person name="Skarshewski A."/>
            <person name="Chaumeil P.A."/>
            <person name="Hugenholtz P."/>
        </authorList>
    </citation>
    <scope>NUCLEOTIDE SEQUENCE [LARGE SCALE GENOMIC DNA]</scope>
    <source>
        <strain evidence="6">UBA9956</strain>
    </source>
</reference>
<dbReference type="GO" id="GO:0003677">
    <property type="term" value="F:DNA binding"/>
    <property type="evidence" value="ECO:0007669"/>
    <property type="project" value="UniProtKB-KW"/>
</dbReference>
<dbReference type="InterPro" id="IPR009061">
    <property type="entry name" value="DNA-bd_dom_put_sf"/>
</dbReference>
<dbReference type="PRINTS" id="PR00040">
    <property type="entry name" value="HTHMERR"/>
</dbReference>
<dbReference type="InterPro" id="IPR000551">
    <property type="entry name" value="MerR-type_HTH_dom"/>
</dbReference>
<gene>
    <name evidence="6" type="ORF">DCW38_04085</name>
</gene>
<dbReference type="CDD" id="cd00592">
    <property type="entry name" value="HTH_MerR-like"/>
    <property type="match status" value="1"/>
</dbReference>
<dbReference type="AlphaFoldDB" id="A0A350H9X5"/>
<protein>
    <recommendedName>
        <fullName evidence="5">HTH merR-type domain-containing protein</fullName>
    </recommendedName>
</protein>
<dbReference type="InterPro" id="IPR047057">
    <property type="entry name" value="MerR_fam"/>
</dbReference>
<evidence type="ECO:0000313" key="7">
    <source>
        <dbReference type="Proteomes" id="UP000264062"/>
    </source>
</evidence>
<organism evidence="6 7">
    <name type="scientific">candidate division WOR-3 bacterium</name>
    <dbReference type="NCBI Taxonomy" id="2052148"/>
    <lineage>
        <taxon>Bacteria</taxon>
        <taxon>Bacteria division WOR-3</taxon>
    </lineage>
</organism>
<dbReference type="Pfam" id="PF13411">
    <property type="entry name" value="MerR_1"/>
    <property type="match status" value="1"/>
</dbReference>
<dbReference type="EMBL" id="DMZY01000120">
    <property type="protein sequence ID" value="HAV92341.1"/>
    <property type="molecule type" value="Genomic_DNA"/>
</dbReference>
<dbReference type="GO" id="GO:0003700">
    <property type="term" value="F:DNA-binding transcription factor activity"/>
    <property type="evidence" value="ECO:0007669"/>
    <property type="project" value="InterPro"/>
</dbReference>